<dbReference type="EMBL" id="CP077062">
    <property type="protein sequence ID" value="QWZ06644.1"/>
    <property type="molecule type" value="Genomic_DNA"/>
</dbReference>
<evidence type="ECO:0000313" key="2">
    <source>
        <dbReference type="EMBL" id="QWZ06644.1"/>
    </source>
</evidence>
<keyword evidence="1" id="KW-0812">Transmembrane</keyword>
<accession>A0A975SVH3</accession>
<evidence type="ECO:0000256" key="1">
    <source>
        <dbReference type="SAM" id="Phobius"/>
    </source>
</evidence>
<dbReference type="AlphaFoldDB" id="A0A975SVH3"/>
<dbReference type="RefSeq" id="WP_216937712.1">
    <property type="nucleotide sequence ID" value="NZ_CP077062.1"/>
</dbReference>
<proteinExistence type="predicted"/>
<keyword evidence="1" id="KW-0472">Membrane</keyword>
<dbReference type="Proteomes" id="UP000683575">
    <property type="component" value="Chromosome"/>
</dbReference>
<keyword evidence="3" id="KW-1185">Reference proteome</keyword>
<reference evidence="2" key="1">
    <citation type="submission" date="2021-06" db="EMBL/GenBank/DDBJ databases">
        <title>Complete genome sequence of Nocardioides sp. G188.</title>
        <authorList>
            <person name="Im W.-T."/>
        </authorList>
    </citation>
    <scope>NUCLEOTIDE SEQUENCE</scope>
    <source>
        <strain evidence="2">G188</strain>
    </source>
</reference>
<gene>
    <name evidence="2" type="ORF">KRR39_13905</name>
</gene>
<dbReference type="KEGG" id="nps:KRR39_13905"/>
<name>A0A975SVH3_9ACTN</name>
<organism evidence="2 3">
    <name type="scientific">Nocardioides panacis</name>
    <dbReference type="NCBI Taxonomy" id="2849501"/>
    <lineage>
        <taxon>Bacteria</taxon>
        <taxon>Bacillati</taxon>
        <taxon>Actinomycetota</taxon>
        <taxon>Actinomycetes</taxon>
        <taxon>Propionibacteriales</taxon>
        <taxon>Nocardioidaceae</taxon>
        <taxon>Nocardioides</taxon>
    </lineage>
</organism>
<feature type="transmembrane region" description="Helical" evidence="1">
    <location>
        <begin position="20"/>
        <end position="44"/>
    </location>
</feature>
<evidence type="ECO:0000313" key="3">
    <source>
        <dbReference type="Proteomes" id="UP000683575"/>
    </source>
</evidence>
<sequence length="53" mass="5473">MSSLELLSAASSGSYVHVGVFHVSVTNLLIIAAMVVVFVLALLLPFPGSGDRS</sequence>
<keyword evidence="1" id="KW-1133">Transmembrane helix</keyword>
<protein>
    <submittedName>
        <fullName evidence="2">Uncharacterized protein</fullName>
    </submittedName>
</protein>